<gene>
    <name evidence="2" type="ORF">BJX68DRAFT_232723</name>
</gene>
<feature type="non-terminal residue" evidence="2">
    <location>
        <position position="1"/>
    </location>
</feature>
<dbReference type="EMBL" id="JBFXLR010000012">
    <property type="protein sequence ID" value="KAL2854043.1"/>
    <property type="molecule type" value="Genomic_DNA"/>
</dbReference>
<evidence type="ECO:0000256" key="1">
    <source>
        <dbReference type="SAM" id="SignalP"/>
    </source>
</evidence>
<dbReference type="RefSeq" id="XP_070901208.1">
    <property type="nucleotide sequence ID" value="XM_071039530.1"/>
</dbReference>
<keyword evidence="3" id="KW-1185">Reference proteome</keyword>
<comment type="caution">
    <text evidence="2">The sequence shown here is derived from an EMBL/GenBank/DDBJ whole genome shotgun (WGS) entry which is preliminary data.</text>
</comment>
<evidence type="ECO:0000313" key="3">
    <source>
        <dbReference type="Proteomes" id="UP001610444"/>
    </source>
</evidence>
<protein>
    <submittedName>
        <fullName evidence="2">Uncharacterized protein</fullName>
    </submittedName>
</protein>
<keyword evidence="1" id="KW-0732">Signal</keyword>
<accession>A0ABR4KP39</accession>
<feature type="chain" id="PRO_5046820247" evidence="1">
    <location>
        <begin position="20"/>
        <end position="61"/>
    </location>
</feature>
<organism evidence="2 3">
    <name type="scientific">Aspergillus pseudodeflectus</name>
    <dbReference type="NCBI Taxonomy" id="176178"/>
    <lineage>
        <taxon>Eukaryota</taxon>
        <taxon>Fungi</taxon>
        <taxon>Dikarya</taxon>
        <taxon>Ascomycota</taxon>
        <taxon>Pezizomycotina</taxon>
        <taxon>Eurotiomycetes</taxon>
        <taxon>Eurotiomycetidae</taxon>
        <taxon>Eurotiales</taxon>
        <taxon>Aspergillaceae</taxon>
        <taxon>Aspergillus</taxon>
        <taxon>Aspergillus subgen. Nidulantes</taxon>
    </lineage>
</organism>
<evidence type="ECO:0000313" key="2">
    <source>
        <dbReference type="EMBL" id="KAL2854043.1"/>
    </source>
</evidence>
<dbReference type="Proteomes" id="UP001610444">
    <property type="component" value="Unassembled WGS sequence"/>
</dbReference>
<proteinExistence type="predicted"/>
<feature type="signal peptide" evidence="1">
    <location>
        <begin position="1"/>
        <end position="19"/>
    </location>
</feature>
<name>A0ABR4KP39_9EURO</name>
<sequence>KAKFMVILVSLNLSMFLVSLDNTILSSAIPKITDRFLDHTCPEMEGTTQRAPETYLSISSL</sequence>
<dbReference type="GeneID" id="98154694"/>
<reference evidence="2 3" key="1">
    <citation type="submission" date="2024-07" db="EMBL/GenBank/DDBJ databases">
        <title>Section-level genome sequencing and comparative genomics of Aspergillus sections Usti and Cavernicolus.</title>
        <authorList>
            <consortium name="Lawrence Berkeley National Laboratory"/>
            <person name="Nybo J.L."/>
            <person name="Vesth T.C."/>
            <person name="Theobald S."/>
            <person name="Frisvad J.C."/>
            <person name="Larsen T.O."/>
            <person name="Kjaerboelling I."/>
            <person name="Rothschild-Mancinelli K."/>
            <person name="Lyhne E.K."/>
            <person name="Kogle M.E."/>
            <person name="Barry K."/>
            <person name="Clum A."/>
            <person name="Na H."/>
            <person name="Ledsgaard L."/>
            <person name="Lin J."/>
            <person name="Lipzen A."/>
            <person name="Kuo A."/>
            <person name="Riley R."/>
            <person name="Mondo S."/>
            <person name="LaButti K."/>
            <person name="Haridas S."/>
            <person name="Pangalinan J."/>
            <person name="Salamov A.A."/>
            <person name="Simmons B.A."/>
            <person name="Magnuson J.K."/>
            <person name="Chen J."/>
            <person name="Drula E."/>
            <person name="Henrissat B."/>
            <person name="Wiebenga A."/>
            <person name="Lubbers R.J."/>
            <person name="Gomes A.C."/>
            <person name="Macurrencykelacurrency M.R."/>
            <person name="Stajich J."/>
            <person name="Grigoriev I.V."/>
            <person name="Mortensen U.H."/>
            <person name="De vries R.P."/>
            <person name="Baker S.E."/>
            <person name="Andersen M.R."/>
        </authorList>
    </citation>
    <scope>NUCLEOTIDE SEQUENCE [LARGE SCALE GENOMIC DNA]</scope>
    <source>
        <strain evidence="2 3">CBS 756.74</strain>
    </source>
</reference>